<dbReference type="InterPro" id="IPR018392">
    <property type="entry name" value="LysM"/>
</dbReference>
<dbReference type="PANTHER" id="PTHR33734:SF22">
    <property type="entry name" value="MEMBRANE-BOUND LYTIC MUREIN TRANSGLYCOSYLASE D"/>
    <property type="match status" value="1"/>
</dbReference>
<feature type="domain" description="LysM" evidence="2">
    <location>
        <begin position="329"/>
        <end position="373"/>
    </location>
</feature>
<dbReference type="Proteomes" id="UP001589738">
    <property type="component" value="Unassembled WGS sequence"/>
</dbReference>
<dbReference type="PROSITE" id="PS51782">
    <property type="entry name" value="LYSM"/>
    <property type="match status" value="5"/>
</dbReference>
<dbReference type="SUPFAM" id="SSF54106">
    <property type="entry name" value="LysM domain"/>
    <property type="match status" value="5"/>
</dbReference>
<accession>A0ABV6KX23</accession>
<dbReference type="Gene3D" id="3.10.350.10">
    <property type="entry name" value="LysM domain"/>
    <property type="match status" value="5"/>
</dbReference>
<feature type="domain" description="LysM" evidence="2">
    <location>
        <begin position="142"/>
        <end position="185"/>
    </location>
</feature>
<organism evidence="3 4">
    <name type="scientific">Robertmurraya beringensis</name>
    <dbReference type="NCBI Taxonomy" id="641660"/>
    <lineage>
        <taxon>Bacteria</taxon>
        <taxon>Bacillati</taxon>
        <taxon>Bacillota</taxon>
        <taxon>Bacilli</taxon>
        <taxon>Bacillales</taxon>
        <taxon>Bacillaceae</taxon>
        <taxon>Robertmurraya</taxon>
    </lineage>
</organism>
<keyword evidence="4" id="KW-1185">Reference proteome</keyword>
<feature type="domain" description="LysM" evidence="2">
    <location>
        <begin position="271"/>
        <end position="314"/>
    </location>
</feature>
<dbReference type="EMBL" id="JBHLUU010000122">
    <property type="protein sequence ID" value="MFC0477557.1"/>
    <property type="molecule type" value="Genomic_DNA"/>
</dbReference>
<name>A0ABV6KX23_9BACI</name>
<feature type="region of interest" description="Disordered" evidence="1">
    <location>
        <begin position="500"/>
        <end position="519"/>
    </location>
</feature>
<evidence type="ECO:0000313" key="3">
    <source>
        <dbReference type="EMBL" id="MFC0477557.1"/>
    </source>
</evidence>
<comment type="caution">
    <text evidence="3">The sequence shown here is derived from an EMBL/GenBank/DDBJ whole genome shotgun (WGS) entry which is preliminary data.</text>
</comment>
<dbReference type="CDD" id="cd00118">
    <property type="entry name" value="LysM"/>
    <property type="match status" value="5"/>
</dbReference>
<sequence>MDNFIRHKLLQNHNGAYELILYLDDTLTEFSQELGTKSSIRTDIMKQATLLIKNRYPSIRITVVKVVLGGFVMSTLPIAADRAFANTSIEQTNSNFFYSVSPGDTLWGLSKKFGTSVDLIKSANKLSSDTLTIGQKLVIPKAIHTVQAGDTLYSLSKKYNITVDSIKEANQMSSTTLSINQKLIIPAILEIAQTPTISETTAKPTTVTHTVVAGDTLYSLAKKYHTTVDTLKKNNQLSSDVLSLGQVLTIPSTQSEAPTSGPISSTPSLPDTYTVVSGDNLYSIALKFGLTVDELRSRNQLVSDVLRIGQVLRISDKATSTPISTVSFTTHKIQAGDSIWSLSIKYGIPQAELLQANGLTTSSMLSIGQELRIPVHNIPVKETVSPSHGELLNWWTEAQYVFTIGKVAKVTDVATGKSFNIKRTIGANHADSETITVTDSNTAKNIWGGYSWTPRAVIVEVDGRKLAASMSFYPHEREYIMDNGITGHFDVYFSGSTRHVDGKPDSSHQVQVEKAAGVR</sequence>
<dbReference type="PANTHER" id="PTHR33734">
    <property type="entry name" value="LYSM DOMAIN-CONTAINING GPI-ANCHORED PROTEIN 2"/>
    <property type="match status" value="1"/>
</dbReference>
<dbReference type="SMART" id="SM00257">
    <property type="entry name" value="LysM"/>
    <property type="match status" value="5"/>
</dbReference>
<feature type="domain" description="LysM" evidence="2">
    <location>
        <begin position="96"/>
        <end position="139"/>
    </location>
</feature>
<feature type="domain" description="LysM" evidence="2">
    <location>
        <begin position="207"/>
        <end position="250"/>
    </location>
</feature>
<protein>
    <submittedName>
        <fullName evidence="3">LysM peptidoglycan-binding domain-containing protein</fullName>
    </submittedName>
</protein>
<evidence type="ECO:0000259" key="2">
    <source>
        <dbReference type="PROSITE" id="PS51782"/>
    </source>
</evidence>
<reference evidence="3 4" key="1">
    <citation type="submission" date="2024-09" db="EMBL/GenBank/DDBJ databases">
        <authorList>
            <person name="Sun Q."/>
            <person name="Mori K."/>
        </authorList>
    </citation>
    <scope>NUCLEOTIDE SEQUENCE [LARGE SCALE GENOMIC DNA]</scope>
    <source>
        <strain evidence="3 4">CGMCC 1.9126</strain>
    </source>
</reference>
<gene>
    <name evidence="3" type="ORF">ACFFHF_20405</name>
</gene>
<dbReference type="InterPro" id="IPR036779">
    <property type="entry name" value="LysM_dom_sf"/>
</dbReference>
<proteinExistence type="predicted"/>
<dbReference type="Pfam" id="PF01476">
    <property type="entry name" value="LysM"/>
    <property type="match status" value="5"/>
</dbReference>
<evidence type="ECO:0000313" key="4">
    <source>
        <dbReference type="Proteomes" id="UP001589738"/>
    </source>
</evidence>
<evidence type="ECO:0000256" key="1">
    <source>
        <dbReference type="SAM" id="MobiDB-lite"/>
    </source>
</evidence>
<dbReference type="RefSeq" id="WP_160547086.1">
    <property type="nucleotide sequence ID" value="NZ_JBHLUU010000122.1"/>
</dbReference>